<gene>
    <name evidence="3" type="ORF">NCTC11179_01884</name>
</gene>
<keyword evidence="1" id="KW-0547">Nucleotide-binding</keyword>
<dbReference type="AlphaFoldDB" id="A0A378RRL5"/>
<accession>A0A378RRL5</accession>
<dbReference type="Pfam" id="PF21825">
    <property type="entry name" value="crAss001_48"/>
    <property type="match status" value="1"/>
</dbReference>
<reference evidence="3 4" key="1">
    <citation type="submission" date="2018-06" db="EMBL/GenBank/DDBJ databases">
        <authorList>
            <consortium name="Pathogen Informatics"/>
            <person name="Doyle S."/>
        </authorList>
    </citation>
    <scope>NUCLEOTIDE SEQUENCE [LARGE SCALE GENOMIC DNA]</scope>
    <source>
        <strain evidence="3 4">NCTC11179</strain>
    </source>
</reference>
<dbReference type="Proteomes" id="UP000255024">
    <property type="component" value="Unassembled WGS sequence"/>
</dbReference>
<evidence type="ECO:0000256" key="1">
    <source>
        <dbReference type="ARBA" id="ARBA00022741"/>
    </source>
</evidence>
<feature type="domain" description="Acb2/Tad1 hairpin" evidence="2">
    <location>
        <begin position="77"/>
        <end position="136"/>
    </location>
</feature>
<organism evidence="3 4">
    <name type="scientific">Myroides odoratus</name>
    <name type="common">Flavobacterium odoratum</name>
    <dbReference type="NCBI Taxonomy" id="256"/>
    <lineage>
        <taxon>Bacteria</taxon>
        <taxon>Pseudomonadati</taxon>
        <taxon>Bacteroidota</taxon>
        <taxon>Flavobacteriia</taxon>
        <taxon>Flavobacteriales</taxon>
        <taxon>Flavobacteriaceae</taxon>
        <taxon>Myroides</taxon>
    </lineage>
</organism>
<keyword evidence="4" id="KW-1185">Reference proteome</keyword>
<evidence type="ECO:0000259" key="2">
    <source>
        <dbReference type="Pfam" id="PF24729"/>
    </source>
</evidence>
<evidence type="ECO:0000313" key="4">
    <source>
        <dbReference type="Proteomes" id="UP000255024"/>
    </source>
</evidence>
<protein>
    <recommendedName>
        <fullName evidence="2">Acb2/Tad1 hairpin domain-containing protein</fullName>
    </recommendedName>
</protein>
<dbReference type="Pfam" id="PF24729">
    <property type="entry name" value="Acb2_Tad1_hairpin"/>
    <property type="match status" value="1"/>
</dbReference>
<dbReference type="EMBL" id="UGQL01000001">
    <property type="protein sequence ID" value="STZ28340.1"/>
    <property type="molecule type" value="Genomic_DNA"/>
</dbReference>
<name>A0A378RRL5_MYROD</name>
<evidence type="ECO:0000313" key="3">
    <source>
        <dbReference type="EMBL" id="STZ28340.1"/>
    </source>
</evidence>
<sequence>MSDFKTRLENEVKEETEKLGKLKAFLESEKVKELDNEMQCLMCEQYHYQKGYVKVIKKRLDILEDKAQSGTETLGMKRVGLKFNPSGHVNVHVAKTIQADFIDFAEFLKSHGVDQRCASIAQTEAETAAMYLVKSNF</sequence>
<dbReference type="InterPro" id="IPR056098">
    <property type="entry name" value="Acb2/Tad1_hairpin"/>
</dbReference>
<proteinExistence type="predicted"/>
<dbReference type="GO" id="GO:0000166">
    <property type="term" value="F:nucleotide binding"/>
    <property type="evidence" value="ECO:0007669"/>
    <property type="project" value="UniProtKB-KW"/>
</dbReference>
<dbReference type="RefSeq" id="WP_147279635.1">
    <property type="nucleotide sequence ID" value="NZ_CP068107.1"/>
</dbReference>
<dbReference type="InterPro" id="IPR054052">
    <property type="entry name" value="Y16Q-like"/>
</dbReference>